<proteinExistence type="predicted"/>
<dbReference type="Gene3D" id="3.40.50.720">
    <property type="entry name" value="NAD(P)-binding Rossmann-like Domain"/>
    <property type="match status" value="1"/>
</dbReference>
<feature type="non-terminal residue" evidence="2">
    <location>
        <position position="293"/>
    </location>
</feature>
<reference evidence="2 3" key="1">
    <citation type="submission" date="2024-09" db="EMBL/GenBank/DDBJ databases">
        <authorList>
            <person name="Sun Q."/>
            <person name="Mori K."/>
        </authorList>
    </citation>
    <scope>NUCLEOTIDE SEQUENCE [LARGE SCALE GENOMIC DNA]</scope>
    <source>
        <strain evidence="2 3">JCM 15389</strain>
    </source>
</reference>
<evidence type="ECO:0000259" key="1">
    <source>
        <dbReference type="SMART" id="SM00881"/>
    </source>
</evidence>
<sequence>MGSTTGAARRGAGRRRLDPGRLGAFFRPRSLALVGATDASRWSQATFENWRAHAGDRPVYLVHPRHRVVHGQAAYPSLSALPELPDLLFVMVPTEAVLGVLVEAADLGVRHAVVLTAGFAEAGPAGQAREAELVALAEERDLVVLGPNGNGFVHASVGCCPYGLPLPEPLRPGPLGIALQSGGLASVVLAMAQARAIRPSLVVASGNEAVLEVADVLAYLVEDPATTAVALFLETIRSPERFAEAASAALAAGKPVVALHVGRSQAGQAAALAHTGAVAGDAARTRAFLEHLG</sequence>
<evidence type="ECO:0000313" key="2">
    <source>
        <dbReference type="EMBL" id="MFC0083122.1"/>
    </source>
</evidence>
<dbReference type="SMART" id="SM00881">
    <property type="entry name" value="CoA_binding"/>
    <property type="match status" value="1"/>
</dbReference>
<dbReference type="Gene3D" id="3.40.50.261">
    <property type="entry name" value="Succinyl-CoA synthetase domains"/>
    <property type="match status" value="1"/>
</dbReference>
<dbReference type="RefSeq" id="WP_377790861.1">
    <property type="nucleotide sequence ID" value="NZ_JBHLYQ010000270.1"/>
</dbReference>
<organism evidence="2 3">
    <name type="scientific">Aciditerrimonas ferrireducens</name>
    <dbReference type="NCBI Taxonomy" id="667306"/>
    <lineage>
        <taxon>Bacteria</taxon>
        <taxon>Bacillati</taxon>
        <taxon>Actinomycetota</taxon>
        <taxon>Acidimicrobiia</taxon>
        <taxon>Acidimicrobiales</taxon>
        <taxon>Acidimicrobiaceae</taxon>
        <taxon>Aciditerrimonas</taxon>
    </lineage>
</organism>
<dbReference type="Pfam" id="PF13607">
    <property type="entry name" value="Succ_CoA_lig"/>
    <property type="match status" value="1"/>
</dbReference>
<dbReference type="InterPro" id="IPR003781">
    <property type="entry name" value="CoA-bd"/>
</dbReference>
<gene>
    <name evidence="2" type="ORF">ACFFRE_13385</name>
</gene>
<dbReference type="Pfam" id="PF13380">
    <property type="entry name" value="CoA_binding_2"/>
    <property type="match status" value="1"/>
</dbReference>
<accession>A0ABV6C5Y6</accession>
<keyword evidence="3" id="KW-1185">Reference proteome</keyword>
<evidence type="ECO:0000313" key="3">
    <source>
        <dbReference type="Proteomes" id="UP001589788"/>
    </source>
</evidence>
<comment type="caution">
    <text evidence="2">The sequence shown here is derived from an EMBL/GenBank/DDBJ whole genome shotgun (WGS) entry which is preliminary data.</text>
</comment>
<dbReference type="Proteomes" id="UP001589788">
    <property type="component" value="Unassembled WGS sequence"/>
</dbReference>
<dbReference type="SUPFAM" id="SSF51735">
    <property type="entry name" value="NAD(P)-binding Rossmann-fold domains"/>
    <property type="match status" value="1"/>
</dbReference>
<protein>
    <submittedName>
        <fullName evidence="2">CoA-binding protein</fullName>
    </submittedName>
</protein>
<dbReference type="InterPro" id="IPR032875">
    <property type="entry name" value="Succ_CoA_lig_flav_dom"/>
</dbReference>
<dbReference type="PANTHER" id="PTHR42793:SF4">
    <property type="entry name" value="BLL6376 PROTEIN"/>
    <property type="match status" value="1"/>
</dbReference>
<dbReference type="InterPro" id="IPR036291">
    <property type="entry name" value="NAD(P)-bd_dom_sf"/>
</dbReference>
<dbReference type="SUPFAM" id="SSF52210">
    <property type="entry name" value="Succinyl-CoA synthetase domains"/>
    <property type="match status" value="1"/>
</dbReference>
<dbReference type="PANTHER" id="PTHR42793">
    <property type="entry name" value="COA BINDING DOMAIN CONTAINING PROTEIN"/>
    <property type="match status" value="1"/>
</dbReference>
<name>A0ABV6C5Y6_9ACTN</name>
<dbReference type="EMBL" id="JBHLYQ010000270">
    <property type="protein sequence ID" value="MFC0083122.1"/>
    <property type="molecule type" value="Genomic_DNA"/>
</dbReference>
<dbReference type="InterPro" id="IPR016102">
    <property type="entry name" value="Succinyl-CoA_synth-like"/>
</dbReference>
<feature type="domain" description="CoA-binding" evidence="1">
    <location>
        <begin position="25"/>
        <end position="119"/>
    </location>
</feature>